<evidence type="ECO:0000313" key="4">
    <source>
        <dbReference type="WBParaSite" id="ECPE_0001354101-mRNA-1"/>
    </source>
</evidence>
<dbReference type="WBParaSite" id="ECPE_0001354101-mRNA-1">
    <property type="protein sequence ID" value="ECPE_0001354101-mRNA-1"/>
    <property type="gene ID" value="ECPE_0001354101"/>
</dbReference>
<name>A0A183B2R7_9TREM</name>
<keyword evidence="3" id="KW-1185">Reference proteome</keyword>
<evidence type="ECO:0000256" key="1">
    <source>
        <dbReference type="SAM" id="Phobius"/>
    </source>
</evidence>
<gene>
    <name evidence="2" type="ORF">ECPE_LOCUS13502</name>
</gene>
<evidence type="ECO:0000313" key="3">
    <source>
        <dbReference type="Proteomes" id="UP000272942"/>
    </source>
</evidence>
<keyword evidence="1" id="KW-1133">Transmembrane helix</keyword>
<dbReference type="AlphaFoldDB" id="A0A183B2R7"/>
<proteinExistence type="predicted"/>
<dbReference type="EMBL" id="UZAN01055246">
    <property type="protein sequence ID" value="VDP90774.1"/>
    <property type="molecule type" value="Genomic_DNA"/>
</dbReference>
<feature type="transmembrane region" description="Helical" evidence="1">
    <location>
        <begin position="34"/>
        <end position="57"/>
    </location>
</feature>
<keyword evidence="1" id="KW-0812">Transmembrane</keyword>
<evidence type="ECO:0000313" key="2">
    <source>
        <dbReference type="EMBL" id="VDP90774.1"/>
    </source>
</evidence>
<sequence>MSPLAPKYTDPNGDSVGGTSGRNLEIPTKVLTGFLFFVLGIIILLLLLLITVATAVTKSSWWTRRRRTCQRRMDHLGVNKTPLLEDRIFYYADICLEAIAFHWDESEQLVIKPPVKPKTNDQLTVDGTQLPLRFQPEKLYGATSTIHRDNMRKRSFSTLSVQPSPDGHRRASMIESLSFLSPANCMKMGKTPDDQPPRLPGYKLAYPQYEGSQSTGWNVGTLPQIDITCDQDLTGDETDGIDGSRSDREADVNSVLSISIPVRRASATNIKVVGPVLNRRASFVDACAIPALSITGDSTSSGEKDSGKDNISSGTNMLRPAQNNIVIRIKADLLVSLCQRPLEGLISVGVHEIRNIELQKQGPYSIGDLDQLTHMEQSGFEIHACLTYDGQLIKSKKSVFLQQPRNNLLPSKPQTNVEKRLSVSSTRHLMSFSRTVSGEHYLQFTIPHSKKNIGKHVLSNYGIVLFVTHKLALTDQLPADFVNQLKLIGAPELKSLQAVGDCFIADESTQTDYWTKVSFNVKCDSQCASLWNEAASHGSSRVYQWLTTT</sequence>
<keyword evidence="1" id="KW-0472">Membrane</keyword>
<protein>
    <submittedName>
        <fullName evidence="4">C2 domain-containing protein</fullName>
    </submittedName>
</protein>
<reference evidence="2 3" key="2">
    <citation type="submission" date="2018-11" db="EMBL/GenBank/DDBJ databases">
        <authorList>
            <consortium name="Pathogen Informatics"/>
        </authorList>
    </citation>
    <scope>NUCLEOTIDE SEQUENCE [LARGE SCALE GENOMIC DNA]</scope>
    <source>
        <strain evidence="2 3">Egypt</strain>
    </source>
</reference>
<accession>A0A183B2R7</accession>
<organism evidence="4">
    <name type="scientific">Echinostoma caproni</name>
    <dbReference type="NCBI Taxonomy" id="27848"/>
    <lineage>
        <taxon>Eukaryota</taxon>
        <taxon>Metazoa</taxon>
        <taxon>Spiralia</taxon>
        <taxon>Lophotrochozoa</taxon>
        <taxon>Platyhelminthes</taxon>
        <taxon>Trematoda</taxon>
        <taxon>Digenea</taxon>
        <taxon>Plagiorchiida</taxon>
        <taxon>Echinostomata</taxon>
        <taxon>Echinostomatoidea</taxon>
        <taxon>Echinostomatidae</taxon>
        <taxon>Echinostoma</taxon>
    </lineage>
</organism>
<dbReference type="Proteomes" id="UP000272942">
    <property type="component" value="Unassembled WGS sequence"/>
</dbReference>
<dbReference type="OrthoDB" id="6264499at2759"/>
<reference evidence="4" key="1">
    <citation type="submission" date="2016-06" db="UniProtKB">
        <authorList>
            <consortium name="WormBaseParasite"/>
        </authorList>
    </citation>
    <scope>IDENTIFICATION</scope>
</reference>